<dbReference type="Pfam" id="PF02705">
    <property type="entry name" value="K_trans"/>
    <property type="match status" value="1"/>
</dbReference>
<keyword evidence="1" id="KW-0812">Transmembrane</keyword>
<feature type="domain" description="K+ potassium transporter integral membrane" evidence="2">
    <location>
        <begin position="61"/>
        <end position="459"/>
    </location>
</feature>
<feature type="transmembrane region" description="Helical" evidence="1">
    <location>
        <begin position="52"/>
        <end position="71"/>
    </location>
</feature>
<feature type="transmembrane region" description="Helical" evidence="1">
    <location>
        <begin position="362"/>
        <end position="381"/>
    </location>
</feature>
<comment type="caution">
    <text evidence="3">The sequence shown here is derived from an EMBL/GenBank/DDBJ whole genome shotgun (WGS) entry which is preliminary data.</text>
</comment>
<dbReference type="PANTHER" id="PTHR47704:SF1">
    <property type="entry name" value="POTASSIUM TRANSPORTER KIMA"/>
    <property type="match status" value="1"/>
</dbReference>
<name>A0A833LWW6_9LEPT</name>
<feature type="transmembrane region" description="Helical" evidence="1">
    <location>
        <begin position="418"/>
        <end position="436"/>
    </location>
</feature>
<feature type="transmembrane region" description="Helical" evidence="1">
    <location>
        <begin position="148"/>
        <end position="166"/>
    </location>
</feature>
<accession>A0A833LWW6</accession>
<dbReference type="EMBL" id="WBUI01000024">
    <property type="protein sequence ID" value="KAB2929987.1"/>
    <property type="molecule type" value="Genomic_DNA"/>
</dbReference>
<feature type="transmembrane region" description="Helical" evidence="1">
    <location>
        <begin position="216"/>
        <end position="236"/>
    </location>
</feature>
<organism evidence="3 4">
    <name type="scientific">Leptonema illini</name>
    <dbReference type="NCBI Taxonomy" id="183"/>
    <lineage>
        <taxon>Bacteria</taxon>
        <taxon>Pseudomonadati</taxon>
        <taxon>Spirochaetota</taxon>
        <taxon>Spirochaetia</taxon>
        <taxon>Leptospirales</taxon>
        <taxon>Leptospiraceae</taxon>
        <taxon>Leptonema</taxon>
    </lineage>
</organism>
<dbReference type="InterPro" id="IPR053951">
    <property type="entry name" value="K_trans_N"/>
</dbReference>
<dbReference type="InterPro" id="IPR053153">
    <property type="entry name" value="APC_K+_Transporter"/>
</dbReference>
<feature type="transmembrane region" description="Helical" evidence="1">
    <location>
        <begin position="442"/>
        <end position="460"/>
    </location>
</feature>
<gene>
    <name evidence="3" type="ORF">F9K24_18320</name>
</gene>
<protein>
    <recommendedName>
        <fullName evidence="2">K+ potassium transporter integral membrane domain-containing protein</fullName>
    </recommendedName>
</protein>
<sequence length="626" mass="70270">MDPEKRPSLLADIRLIFATILTDPGSSLAYGADALIAVTIVLFPISYELGITATLLGAGTIMIVYLIALLVYDLMVRHHTHDLFGGGAYVSAYLTSLKIRHHPRLKRLMANIGKLGTSSLLADFPATQAISVIAGVEALSLIPVEQRLQFAFGFVLFLSIIQKWGLGSLSRFMIWPIVLFYVTNLGINLVGVFEILREGFEAPTITGDIREINIEHALIPVLAMGIANGVTIITGVEVGYSSINIPHHKGKAIRISMALLFGIVSVTYILQIINFIGLGIAYDSHIPVPLQIALHLGGEQLALAFGFLTAMILLLAAQTAQSDFPLELLRASRSRFFPRGLGDMAWKKTSTLFNIDGHNGVYNPRAVVLLGILSLGILTFFPDSHQIEGMYGLAVVLAMNITIFSFLTRQVRAGRFSLLTWIAFIVMHAMLWNILYNKFFEGAWFILVLMLVYYLVFRFSESLYQKWEEKLRLVPLELGLWYPAFSDLPIDDRHIVLVSKFHPGVIHFLKQYTKSGRIPLVVHFHTDAEESVPRHLPDWFKFISVPPEQDTITAITRYIRSRRPDRVHLIPLLVEGPRSLTNLFFGNSIQRLIYALSKHADLQVEYNKERISFTRKELLQSMNPFT</sequence>
<dbReference type="Proteomes" id="UP000460298">
    <property type="component" value="Unassembled WGS sequence"/>
</dbReference>
<evidence type="ECO:0000256" key="1">
    <source>
        <dbReference type="SAM" id="Phobius"/>
    </source>
</evidence>
<proteinExistence type="predicted"/>
<feature type="transmembrane region" description="Helical" evidence="1">
    <location>
        <begin position="387"/>
        <end position="406"/>
    </location>
</feature>
<evidence type="ECO:0000313" key="3">
    <source>
        <dbReference type="EMBL" id="KAB2929987.1"/>
    </source>
</evidence>
<keyword evidence="1" id="KW-1133">Transmembrane helix</keyword>
<feature type="transmembrane region" description="Helical" evidence="1">
    <location>
        <begin position="27"/>
        <end position="45"/>
    </location>
</feature>
<evidence type="ECO:0000259" key="2">
    <source>
        <dbReference type="Pfam" id="PF02705"/>
    </source>
</evidence>
<feature type="transmembrane region" description="Helical" evidence="1">
    <location>
        <begin position="257"/>
        <end position="281"/>
    </location>
</feature>
<feature type="transmembrane region" description="Helical" evidence="1">
    <location>
        <begin position="173"/>
        <end position="196"/>
    </location>
</feature>
<keyword evidence="1" id="KW-0472">Membrane</keyword>
<dbReference type="PANTHER" id="PTHR47704">
    <property type="entry name" value="POTASSIUM TRANSPORTER KIMA"/>
    <property type="match status" value="1"/>
</dbReference>
<dbReference type="AlphaFoldDB" id="A0A833LWW6"/>
<evidence type="ECO:0000313" key="4">
    <source>
        <dbReference type="Proteomes" id="UP000460298"/>
    </source>
</evidence>
<reference evidence="3 4" key="1">
    <citation type="submission" date="2019-10" db="EMBL/GenBank/DDBJ databases">
        <title>Extracellular Electron Transfer in a Candidatus Methanoperedens spp. Enrichment Culture.</title>
        <authorList>
            <person name="Berger S."/>
            <person name="Rangel Shaw D."/>
            <person name="Berben T."/>
            <person name="In 'T Zandt M."/>
            <person name="Frank J."/>
            <person name="Reimann J."/>
            <person name="Jetten M.S.M."/>
            <person name="Welte C.U."/>
        </authorList>
    </citation>
    <scope>NUCLEOTIDE SEQUENCE [LARGE SCALE GENOMIC DNA]</scope>
    <source>
        <strain evidence="3">SB12</strain>
    </source>
</reference>
<feature type="transmembrane region" description="Helical" evidence="1">
    <location>
        <begin position="301"/>
        <end position="320"/>
    </location>
</feature>